<dbReference type="GO" id="GO:0004016">
    <property type="term" value="F:adenylate cyclase activity"/>
    <property type="evidence" value="ECO:0007669"/>
    <property type="project" value="UniProtKB-ARBA"/>
</dbReference>
<comment type="subcellular location">
    <subcellularLocation>
        <location evidence="1">Membrane</location>
    </subcellularLocation>
</comment>
<dbReference type="GO" id="GO:0035556">
    <property type="term" value="P:intracellular signal transduction"/>
    <property type="evidence" value="ECO:0007669"/>
    <property type="project" value="InterPro"/>
</dbReference>
<dbReference type="RefSeq" id="WP_106610091.1">
    <property type="nucleotide sequence ID" value="NZ_PYGJ01000018.1"/>
</dbReference>
<dbReference type="GO" id="GO:0016020">
    <property type="term" value="C:membrane"/>
    <property type="evidence" value="ECO:0007669"/>
    <property type="project" value="UniProtKB-SubCell"/>
</dbReference>
<feature type="domain" description="Guanylate cyclase" evidence="8">
    <location>
        <begin position="168"/>
        <end position="295"/>
    </location>
</feature>
<name>A0A2P8F6M9_9RHOB</name>
<keyword evidence="2" id="KW-0812">Transmembrane</keyword>
<dbReference type="GO" id="GO:0000166">
    <property type="term" value="F:nucleotide binding"/>
    <property type="evidence" value="ECO:0007669"/>
    <property type="project" value="UniProtKB-KW"/>
</dbReference>
<evidence type="ECO:0000256" key="3">
    <source>
        <dbReference type="ARBA" id="ARBA00022741"/>
    </source>
</evidence>
<feature type="coiled-coil region" evidence="7">
    <location>
        <begin position="109"/>
        <end position="143"/>
    </location>
</feature>
<evidence type="ECO:0000256" key="6">
    <source>
        <dbReference type="ARBA" id="ARBA00023239"/>
    </source>
</evidence>
<comment type="caution">
    <text evidence="9">The sequence shown here is derived from an EMBL/GenBank/DDBJ whole genome shotgun (WGS) entry which is preliminary data.</text>
</comment>
<keyword evidence="7" id="KW-0175">Coiled coil</keyword>
<dbReference type="PANTHER" id="PTHR11920:SF335">
    <property type="entry name" value="GUANYLATE CYCLASE"/>
    <property type="match status" value="1"/>
</dbReference>
<evidence type="ECO:0000313" key="10">
    <source>
        <dbReference type="Proteomes" id="UP000240418"/>
    </source>
</evidence>
<dbReference type="AlphaFoldDB" id="A0A2P8F6M9"/>
<protein>
    <submittedName>
        <fullName evidence="9">Class 3 adenylate cyclase</fullName>
    </submittedName>
</protein>
<organism evidence="9 10">
    <name type="scientific">Shimia abyssi</name>
    <dbReference type="NCBI Taxonomy" id="1662395"/>
    <lineage>
        <taxon>Bacteria</taxon>
        <taxon>Pseudomonadati</taxon>
        <taxon>Pseudomonadota</taxon>
        <taxon>Alphaproteobacteria</taxon>
        <taxon>Rhodobacterales</taxon>
        <taxon>Roseobacteraceae</taxon>
    </lineage>
</organism>
<sequence>MSIAAINERLLRSIGVGVAILRFSDLKFYYVNPAFEDWFGDPVTSEVITGIIEDIRDEARSALRENGSFAGEVRIKPKRRTLVIALSLTLTEVDGEEMIVAECQNITRMRELEQMIDTYSTMVERNTRELEREKERVEKLLLNLMPRSVYEEFKTFGVVTPQLYKNVSVVMLDFVGFTAFAEKTDPTVTLSELNDIFTAFDRITEQFGCERIKTIGDAYLGVSGMPEAAPDHATVVANCAIRFLRYLERRNQSHQYKWEARIGLGTGAVVGSVVGIQKYVYDVFGPAVNMAARLQVAAKPMQIVAPESMKFDLIDAFQISDLGAHDIKGLGEMPLISVSGHMPTSSPTTRF</sequence>
<dbReference type="Gene3D" id="3.30.70.1230">
    <property type="entry name" value="Nucleotide cyclase"/>
    <property type="match status" value="1"/>
</dbReference>
<evidence type="ECO:0000256" key="1">
    <source>
        <dbReference type="ARBA" id="ARBA00004370"/>
    </source>
</evidence>
<evidence type="ECO:0000259" key="8">
    <source>
        <dbReference type="PROSITE" id="PS50125"/>
    </source>
</evidence>
<evidence type="ECO:0000256" key="4">
    <source>
        <dbReference type="ARBA" id="ARBA00022989"/>
    </source>
</evidence>
<dbReference type="SUPFAM" id="SSF55785">
    <property type="entry name" value="PYP-like sensor domain (PAS domain)"/>
    <property type="match status" value="1"/>
</dbReference>
<dbReference type="Proteomes" id="UP000240418">
    <property type="component" value="Unassembled WGS sequence"/>
</dbReference>
<dbReference type="Pfam" id="PF00211">
    <property type="entry name" value="Guanylate_cyc"/>
    <property type="match status" value="1"/>
</dbReference>
<dbReference type="EMBL" id="PYGJ01000018">
    <property type="protein sequence ID" value="PSL17374.1"/>
    <property type="molecule type" value="Genomic_DNA"/>
</dbReference>
<dbReference type="Gene3D" id="6.10.250.780">
    <property type="match status" value="1"/>
</dbReference>
<keyword evidence="5" id="KW-0472">Membrane</keyword>
<dbReference type="CDD" id="cd07302">
    <property type="entry name" value="CHD"/>
    <property type="match status" value="1"/>
</dbReference>
<accession>A0A2P8F6M9</accession>
<evidence type="ECO:0000256" key="2">
    <source>
        <dbReference type="ARBA" id="ARBA00022692"/>
    </source>
</evidence>
<gene>
    <name evidence="9" type="ORF">CLV88_11849</name>
</gene>
<keyword evidence="10" id="KW-1185">Reference proteome</keyword>
<reference evidence="9 10" key="1">
    <citation type="submission" date="2018-03" db="EMBL/GenBank/DDBJ databases">
        <title>Genomic Encyclopedia of Archaeal and Bacterial Type Strains, Phase II (KMG-II): from individual species to whole genera.</title>
        <authorList>
            <person name="Goeker M."/>
        </authorList>
    </citation>
    <scope>NUCLEOTIDE SEQUENCE [LARGE SCALE GENOMIC DNA]</scope>
    <source>
        <strain evidence="9 10">DSM 100673</strain>
    </source>
</reference>
<dbReference type="PROSITE" id="PS50125">
    <property type="entry name" value="GUANYLATE_CYCLASE_2"/>
    <property type="match status" value="1"/>
</dbReference>
<dbReference type="SMART" id="SM00044">
    <property type="entry name" value="CYCc"/>
    <property type="match status" value="1"/>
</dbReference>
<dbReference type="InterPro" id="IPR050401">
    <property type="entry name" value="Cyclic_nucleotide_synthase"/>
</dbReference>
<dbReference type="GO" id="GO:0009190">
    <property type="term" value="P:cyclic nucleotide biosynthetic process"/>
    <property type="evidence" value="ECO:0007669"/>
    <property type="project" value="InterPro"/>
</dbReference>
<keyword evidence="4" id="KW-1133">Transmembrane helix</keyword>
<evidence type="ECO:0000256" key="7">
    <source>
        <dbReference type="SAM" id="Coils"/>
    </source>
</evidence>
<keyword evidence="6" id="KW-0456">Lyase</keyword>
<dbReference type="InterPro" id="IPR029787">
    <property type="entry name" value="Nucleotide_cyclase"/>
</dbReference>
<evidence type="ECO:0000313" key="9">
    <source>
        <dbReference type="EMBL" id="PSL17374.1"/>
    </source>
</evidence>
<evidence type="ECO:0000256" key="5">
    <source>
        <dbReference type="ARBA" id="ARBA00023136"/>
    </source>
</evidence>
<dbReference type="InterPro" id="IPR035965">
    <property type="entry name" value="PAS-like_dom_sf"/>
</dbReference>
<dbReference type="InterPro" id="IPR001054">
    <property type="entry name" value="A/G_cyclase"/>
</dbReference>
<proteinExistence type="predicted"/>
<dbReference type="OrthoDB" id="315417at2"/>
<dbReference type="PANTHER" id="PTHR11920">
    <property type="entry name" value="GUANYLYL CYCLASE"/>
    <property type="match status" value="1"/>
</dbReference>
<dbReference type="SUPFAM" id="SSF55073">
    <property type="entry name" value="Nucleotide cyclase"/>
    <property type="match status" value="1"/>
</dbReference>
<keyword evidence="3" id="KW-0547">Nucleotide-binding</keyword>